<reference evidence="1 3" key="1">
    <citation type="journal article" date="2018" name="BMC Genomics">
        <title>Comparative genomics of the wheat fungal pathogen Pyrenophora tritici-repentis reveals chromosomal variations and genome plasticity.</title>
        <authorList>
            <person name="Moolhuijzen P."/>
            <person name="See P.T."/>
            <person name="Hane J.K."/>
            <person name="Shi G."/>
            <person name="Liu Z."/>
            <person name="Oliver R.P."/>
            <person name="Moffat C.S."/>
        </authorList>
    </citation>
    <scope>NUCLEOTIDE SEQUENCE [LARGE SCALE GENOMIC DNA]</scope>
    <source>
        <strain evidence="1">M4</strain>
    </source>
</reference>
<dbReference type="EMBL" id="NRDI02000007">
    <property type="protein sequence ID" value="KAI1515117.1"/>
    <property type="molecule type" value="Genomic_DNA"/>
</dbReference>
<reference evidence="2" key="2">
    <citation type="submission" date="2021-05" db="EMBL/GenBank/DDBJ databases">
        <authorList>
            <person name="Moolhuijzen P.M."/>
            <person name="Moffat C.S."/>
        </authorList>
    </citation>
    <scope>NUCLEOTIDE SEQUENCE</scope>
    <source>
        <strain evidence="2">86-124</strain>
    </source>
</reference>
<reference evidence="2" key="3">
    <citation type="journal article" date="2022" name="bioRxiv">
        <title>A global pangenome for the wheat fungal pathogen Pyrenophora tritici-repentis and prediction of effector protein structural homology.</title>
        <authorList>
            <person name="Moolhuijzen P."/>
            <person name="See P.T."/>
            <person name="Shi G."/>
            <person name="Powell H.R."/>
            <person name="Cockram J."/>
            <person name="Jorgensen L.N."/>
            <person name="Benslimane H."/>
            <person name="Strelkov S.E."/>
            <person name="Turner J."/>
            <person name="Liu Z."/>
            <person name="Moffat C.S."/>
        </authorList>
    </citation>
    <scope>NUCLEOTIDE SEQUENCE</scope>
    <source>
        <strain evidence="2">86-124</strain>
    </source>
</reference>
<reference evidence="4" key="4">
    <citation type="journal article" date="2022" name="Microb. Genom.">
        <title>A global pangenome for the wheat fungal pathogen Pyrenophora tritici-repentis and prediction of effector protein structural homology.</title>
        <authorList>
            <person name="Moolhuijzen P.M."/>
            <person name="See P.T."/>
            <person name="Shi G."/>
            <person name="Powell H.R."/>
            <person name="Cockram J."/>
            <person name="Jorgensen L.N."/>
            <person name="Benslimane H."/>
            <person name="Strelkov S.E."/>
            <person name="Turner J."/>
            <person name="Liu Z."/>
            <person name="Moffat C.S."/>
        </authorList>
    </citation>
    <scope>NUCLEOTIDE SEQUENCE [LARGE SCALE GENOMIC DNA]</scope>
</reference>
<dbReference type="Proteomes" id="UP000245464">
    <property type="component" value="Chromosome 2"/>
</dbReference>
<evidence type="ECO:0000313" key="2">
    <source>
        <dbReference type="EMBL" id="KAI1515117.1"/>
    </source>
</evidence>
<name>A0A2W1E593_9PLEO</name>
<evidence type="ECO:0000313" key="4">
    <source>
        <dbReference type="Proteomes" id="UP000249757"/>
    </source>
</evidence>
<protein>
    <submittedName>
        <fullName evidence="1">TT-ORF1 domain containing protein</fullName>
    </submittedName>
</protein>
<comment type="caution">
    <text evidence="1">The sequence shown here is derived from an EMBL/GenBank/DDBJ whole genome shotgun (WGS) entry which is preliminary data.</text>
</comment>
<dbReference type="Proteomes" id="UP000249757">
    <property type="component" value="Unassembled WGS sequence"/>
</dbReference>
<sequence>MTFTSKEEEYGHLTHVSGLSVQEELSSDTSEGQAHASIILSLQRSPITRNRDHKQVVPAAVSVVVSATIYMKIFDLERGVLERHAGAHHRRHLDAQPAVLVRPVDGHAPLNYRMCGRIRGFDAEFGLGRTLPA</sequence>
<organism evidence="1 3">
    <name type="scientific">Pyrenophora tritici-repentis</name>
    <dbReference type="NCBI Taxonomy" id="45151"/>
    <lineage>
        <taxon>Eukaryota</taxon>
        <taxon>Fungi</taxon>
        <taxon>Dikarya</taxon>
        <taxon>Ascomycota</taxon>
        <taxon>Pezizomycotina</taxon>
        <taxon>Dothideomycetes</taxon>
        <taxon>Pleosporomycetidae</taxon>
        <taxon>Pleosporales</taxon>
        <taxon>Pleosporineae</taxon>
        <taxon>Pleosporaceae</taxon>
        <taxon>Pyrenophora</taxon>
    </lineage>
</organism>
<dbReference type="AlphaFoldDB" id="A0A2W1E593"/>
<accession>A0A2W1E593</accession>
<evidence type="ECO:0000313" key="3">
    <source>
        <dbReference type="Proteomes" id="UP000245464"/>
    </source>
</evidence>
<proteinExistence type="predicted"/>
<evidence type="ECO:0000313" key="1">
    <source>
        <dbReference type="EMBL" id="KAF7575130.1"/>
    </source>
</evidence>
<gene>
    <name evidence="2" type="ORF">Ptr86124_006440</name>
    <name evidence="1" type="ORF">PtrM4_067540</name>
</gene>
<dbReference type="EMBL" id="NQIK02000002">
    <property type="protein sequence ID" value="KAF7575130.1"/>
    <property type="molecule type" value="Genomic_DNA"/>
</dbReference>
<keyword evidence="4" id="KW-1185">Reference proteome</keyword>